<dbReference type="GO" id="GO:0005737">
    <property type="term" value="C:cytoplasm"/>
    <property type="evidence" value="ECO:0007669"/>
    <property type="project" value="TreeGrafter"/>
</dbReference>
<protein>
    <submittedName>
        <fullName evidence="3">Uncharacterized protein</fullName>
    </submittedName>
</protein>
<evidence type="ECO:0000259" key="2">
    <source>
        <dbReference type="Pfam" id="PF08546"/>
    </source>
</evidence>
<dbReference type="VEuPathDB" id="FungiDB:MSYG_1979"/>
<reference evidence="4" key="1">
    <citation type="journal article" date="2017" name="Nucleic Acids Res.">
        <title>Proteogenomics produces comprehensive and highly accurate protein-coding gene annotation in a complete genome assembly of Malassezia sympodialis.</title>
        <authorList>
            <person name="Zhu Y."/>
            <person name="Engstroem P.G."/>
            <person name="Tellgren-Roth C."/>
            <person name="Baudo C.D."/>
            <person name="Kennell J.C."/>
            <person name="Sun S."/>
            <person name="Billmyre R.B."/>
            <person name="Schroeder M.S."/>
            <person name="Andersson A."/>
            <person name="Holm T."/>
            <person name="Sigurgeirsson B."/>
            <person name="Wu G."/>
            <person name="Sankaranarayanan S.R."/>
            <person name="Siddharthan R."/>
            <person name="Sanyal K."/>
            <person name="Lundeberg J."/>
            <person name="Nystedt B."/>
            <person name="Boekhout T."/>
            <person name="Dawson T.L. Jr."/>
            <person name="Heitman J."/>
            <person name="Scheynius A."/>
            <person name="Lehtioe J."/>
        </authorList>
    </citation>
    <scope>NUCLEOTIDE SEQUENCE [LARGE SCALE GENOMIC DNA]</scope>
    <source>
        <strain evidence="4">ATCC 42132</strain>
    </source>
</reference>
<feature type="domain" description="Ketopantoate reductase N-terminal" evidence="1">
    <location>
        <begin position="12"/>
        <end position="177"/>
    </location>
</feature>
<feature type="domain" description="Ketopantoate reductase C-terminal" evidence="2">
    <location>
        <begin position="213"/>
        <end position="364"/>
    </location>
</feature>
<evidence type="ECO:0000313" key="4">
    <source>
        <dbReference type="Proteomes" id="UP000186303"/>
    </source>
</evidence>
<gene>
    <name evidence="3" type="ORF">MSYG_1979</name>
</gene>
<dbReference type="InterPro" id="IPR008927">
    <property type="entry name" value="6-PGluconate_DH-like_C_sf"/>
</dbReference>
<dbReference type="Pfam" id="PF02558">
    <property type="entry name" value="ApbA"/>
    <property type="match status" value="1"/>
</dbReference>
<dbReference type="SUPFAM" id="SSF48179">
    <property type="entry name" value="6-phosphogluconate dehydrogenase C-terminal domain-like"/>
    <property type="match status" value="1"/>
</dbReference>
<evidence type="ECO:0000259" key="1">
    <source>
        <dbReference type="Pfam" id="PF02558"/>
    </source>
</evidence>
<name>A0A1M8A5M1_MALS4</name>
<dbReference type="OMA" id="LWNASWG"/>
<evidence type="ECO:0000313" key="3">
    <source>
        <dbReference type="EMBL" id="SHO77637.1"/>
    </source>
</evidence>
<proteinExistence type="predicted"/>
<dbReference type="InterPro" id="IPR013752">
    <property type="entry name" value="KPA_reductase"/>
</dbReference>
<dbReference type="InterPro" id="IPR013332">
    <property type="entry name" value="KPR_N"/>
</dbReference>
<dbReference type="InterPro" id="IPR051402">
    <property type="entry name" value="KPR-Related"/>
</dbReference>
<dbReference type="Gene3D" id="3.40.50.720">
    <property type="entry name" value="NAD(P)-binding Rossmann-like Domain"/>
    <property type="match status" value="1"/>
</dbReference>
<dbReference type="InterPro" id="IPR013328">
    <property type="entry name" value="6PGD_dom2"/>
</dbReference>
<dbReference type="AlphaFoldDB" id="A0A1M8A5M1"/>
<dbReference type="EMBL" id="LT671823">
    <property type="protein sequence ID" value="SHO77637.1"/>
    <property type="molecule type" value="Genomic_DNA"/>
</dbReference>
<dbReference type="Gene3D" id="1.10.1040.10">
    <property type="entry name" value="N-(1-d-carboxylethyl)-l-norvaline Dehydrogenase, domain 2"/>
    <property type="match status" value="1"/>
</dbReference>
<dbReference type="OrthoDB" id="3609at2759"/>
<dbReference type="PANTHER" id="PTHR21708:SF43">
    <property type="entry name" value="KETOPANTOATE REDUCTASE C-TERMINAL DOMAIN-CONTAINING PROTEIN"/>
    <property type="match status" value="1"/>
</dbReference>
<dbReference type="Pfam" id="PF08546">
    <property type="entry name" value="ApbA_C"/>
    <property type="match status" value="1"/>
</dbReference>
<organism evidence="3 4">
    <name type="scientific">Malassezia sympodialis (strain ATCC 42132)</name>
    <name type="common">Atopic eczema-associated yeast</name>
    <dbReference type="NCBI Taxonomy" id="1230383"/>
    <lineage>
        <taxon>Eukaryota</taxon>
        <taxon>Fungi</taxon>
        <taxon>Dikarya</taxon>
        <taxon>Basidiomycota</taxon>
        <taxon>Ustilaginomycotina</taxon>
        <taxon>Malasseziomycetes</taxon>
        <taxon>Malasseziales</taxon>
        <taxon>Malasseziaceae</taxon>
        <taxon>Malassezia</taxon>
    </lineage>
</organism>
<dbReference type="STRING" id="1230383.A0A1M8A5M1"/>
<keyword evidence="4" id="KW-1185">Reference proteome</keyword>
<dbReference type="Proteomes" id="UP000186303">
    <property type="component" value="Chromosome 3"/>
</dbReference>
<dbReference type="PANTHER" id="PTHR21708">
    <property type="entry name" value="PROBABLE 2-DEHYDROPANTOATE 2-REDUCTASE"/>
    <property type="match status" value="1"/>
</dbReference>
<accession>A0A1M8A5M1</accession>
<sequence length="405" mass="44499">MPSASSPPRPEVLLLGLGSVGVLYAYLLQKGGAHVTCVCRSNYDVVRERGIDIYSDKYGTHRGWRPDRVVRSPDELAPVPLDYVVCCFKCLPDVNPNHEVVRPYLERNRALQPAHLPTLVFIQNGIDIEEASHQRLVLSEAPLARGILSGLTWVAVTMSPDGHSIEHSHMEALRTGTYPSPQDGEVPRGLAEANAAFVELAARGGSHAAVSDDIAPDRWSKLLWNASWGAASLLARRPVLELLQADAIDTTLGVVRGLLLELLDVARASGLHNDRFPATHIDNVLQATLACSPAQLCVVRDPKAILQAPTFASFRPDFKPSILIDMERARPMEIEPLFVNVVRRARRTRVDTPRLDMVLATLRPSQLAFIRQQRNLDEAALIQSNEERYIGAKDALVGDVPVLGT</sequence>